<comment type="similarity">
    <text evidence="2">Belongs to the class-A beta-lactamase family.</text>
</comment>
<evidence type="ECO:0000256" key="1">
    <source>
        <dbReference type="ARBA" id="ARBA00001526"/>
    </source>
</evidence>
<name>S7WE28_9BACT</name>
<dbReference type="PANTHER" id="PTHR35333">
    <property type="entry name" value="BETA-LACTAMASE"/>
    <property type="match status" value="1"/>
</dbReference>
<evidence type="ECO:0000313" key="5">
    <source>
        <dbReference type="EMBL" id="EPR65059.1"/>
    </source>
</evidence>
<dbReference type="InterPro" id="IPR045155">
    <property type="entry name" value="Beta-lactam_cat"/>
</dbReference>
<dbReference type="Pfam" id="PF13354">
    <property type="entry name" value="Beta-lactamase2"/>
    <property type="match status" value="1"/>
</dbReference>
<dbReference type="eggNOG" id="COG2367">
    <property type="taxonomic scope" value="Bacteria"/>
</dbReference>
<dbReference type="SUPFAM" id="SSF56601">
    <property type="entry name" value="beta-lactamase/transpeptidase-like"/>
    <property type="match status" value="1"/>
</dbReference>
<dbReference type="PANTHER" id="PTHR35333:SF3">
    <property type="entry name" value="BETA-LACTAMASE-TYPE TRANSPEPTIDASE FOLD CONTAINING PROTEIN"/>
    <property type="match status" value="1"/>
</dbReference>
<dbReference type="OrthoDB" id="9772863at2"/>
<feature type="domain" description="Beta-lactamase class A catalytic" evidence="4">
    <location>
        <begin position="49"/>
        <end position="257"/>
    </location>
</feature>
<accession>S7WE28</accession>
<dbReference type="GO" id="GO:0030655">
    <property type="term" value="P:beta-lactam antibiotic catabolic process"/>
    <property type="evidence" value="ECO:0007669"/>
    <property type="project" value="InterPro"/>
</dbReference>
<keyword evidence="5" id="KW-0378">Hydrolase</keyword>
<comment type="caution">
    <text evidence="5">The sequence shown here is derived from an EMBL/GenBank/DDBJ whole genome shotgun (WGS) entry which is preliminary data.</text>
</comment>
<evidence type="ECO:0000259" key="4">
    <source>
        <dbReference type="Pfam" id="PF13354"/>
    </source>
</evidence>
<dbReference type="InterPro" id="IPR000871">
    <property type="entry name" value="Beta-lactam_class-A"/>
</dbReference>
<dbReference type="Gene3D" id="3.40.710.10">
    <property type="entry name" value="DD-peptidase/beta-lactamase superfamily"/>
    <property type="match status" value="1"/>
</dbReference>
<proteinExistence type="inferred from homology"/>
<dbReference type="STRING" id="641524.ADICYQ_5988"/>
<reference evidence="5 6" key="1">
    <citation type="journal article" date="2013" name="Genome Announc.">
        <title>Draft Genome Sequence of Cyclobacterium qasimii Strain M12-11BT, Isolated from Arctic Marine Sediment.</title>
        <authorList>
            <person name="Shivaji S."/>
            <person name="Ara S."/>
            <person name="Singh A."/>
            <person name="Kumar Pinnaka A."/>
        </authorList>
    </citation>
    <scope>NUCLEOTIDE SEQUENCE [LARGE SCALE GENOMIC DNA]</scope>
    <source>
        <strain evidence="5 6">M12-11B</strain>
    </source>
</reference>
<dbReference type="GO" id="GO:0008800">
    <property type="term" value="F:beta-lactamase activity"/>
    <property type="evidence" value="ECO:0007669"/>
    <property type="project" value="UniProtKB-EC"/>
</dbReference>
<dbReference type="PATRIC" id="fig|641524.5.peg.5939"/>
<organism evidence="5 6">
    <name type="scientific">Cyclobacterium qasimii M12-11B</name>
    <dbReference type="NCBI Taxonomy" id="641524"/>
    <lineage>
        <taxon>Bacteria</taxon>
        <taxon>Pseudomonadati</taxon>
        <taxon>Bacteroidota</taxon>
        <taxon>Cytophagia</taxon>
        <taxon>Cytophagales</taxon>
        <taxon>Cyclobacteriaceae</taxon>
        <taxon>Cyclobacterium</taxon>
    </lineage>
</organism>
<dbReference type="GO" id="GO:0046677">
    <property type="term" value="P:response to antibiotic"/>
    <property type="evidence" value="ECO:0007669"/>
    <property type="project" value="InterPro"/>
</dbReference>
<evidence type="ECO:0000313" key="6">
    <source>
        <dbReference type="Proteomes" id="UP000014974"/>
    </source>
</evidence>
<sequence length="283" mass="31910">MVRSFRFLLLFLLSNVWVGIFSPVAFGQQLLQEYTATLDSTVVLSYIIQDKDGKVLSKLNADKQIPSASIIKIPLLLYLMEKVEQGELALHETYKLKNSDKVGGSGELQFKPDGHLITYELLASEMIRISDNTATNVLIRKVGLRSFQEWLHTNGYKTTQLNRYMMDFDAIAKGQQNYTSSAEMNRLLLSLLNEKSLNKASTLQVIEWLKNCEDNSALPYLLPEVVAIAHKTGTLEYVRGDAGIIFGKRPIVLTVFVAHYSNLENANKIIAEIARLAFLDFDE</sequence>
<protein>
    <recommendedName>
        <fullName evidence="3">beta-lactamase</fullName>
        <ecNumber evidence="3">3.5.2.6</ecNumber>
    </recommendedName>
</protein>
<dbReference type="RefSeq" id="WP_020892521.1">
    <property type="nucleotide sequence ID" value="NZ_ATNM01000202.1"/>
</dbReference>
<evidence type="ECO:0000256" key="3">
    <source>
        <dbReference type="ARBA" id="ARBA00012865"/>
    </source>
</evidence>
<dbReference type="InterPro" id="IPR012338">
    <property type="entry name" value="Beta-lactam/transpept-like"/>
</dbReference>
<dbReference type="EMBL" id="ATNM01000202">
    <property type="protein sequence ID" value="EPR65059.1"/>
    <property type="molecule type" value="Genomic_DNA"/>
</dbReference>
<comment type="catalytic activity">
    <reaction evidence="1">
        <text>a beta-lactam + H2O = a substituted beta-amino acid</text>
        <dbReference type="Rhea" id="RHEA:20401"/>
        <dbReference type="ChEBI" id="CHEBI:15377"/>
        <dbReference type="ChEBI" id="CHEBI:35627"/>
        <dbReference type="ChEBI" id="CHEBI:140347"/>
        <dbReference type="EC" id="3.5.2.6"/>
    </reaction>
</comment>
<dbReference type="AlphaFoldDB" id="S7WE28"/>
<dbReference type="Proteomes" id="UP000014974">
    <property type="component" value="Unassembled WGS sequence"/>
</dbReference>
<gene>
    <name evidence="5" type="ORF">ADICYQ_5988</name>
</gene>
<dbReference type="EC" id="3.5.2.6" evidence="3"/>
<evidence type="ECO:0000256" key="2">
    <source>
        <dbReference type="ARBA" id="ARBA00009009"/>
    </source>
</evidence>